<keyword evidence="3" id="KW-1185">Reference proteome</keyword>
<feature type="compositionally biased region" description="Polar residues" evidence="1">
    <location>
        <begin position="80"/>
        <end position="96"/>
    </location>
</feature>
<evidence type="ECO:0000256" key="1">
    <source>
        <dbReference type="SAM" id="MobiDB-lite"/>
    </source>
</evidence>
<feature type="region of interest" description="Disordered" evidence="1">
    <location>
        <begin position="37"/>
        <end position="96"/>
    </location>
</feature>
<dbReference type="AlphaFoldDB" id="A0A6A7AT06"/>
<name>A0A6A7AT06_9PLEO</name>
<protein>
    <submittedName>
        <fullName evidence="2">Uncharacterized protein</fullName>
    </submittedName>
</protein>
<proteinExistence type="predicted"/>
<sequence>MTSAISFDDANAGFQAGIVNGPVSAAFHLTLPEFSTGRVQASANKRPRLRTTGDSTASVNRDPLRPRHRLRRARGRHLIGSTNYALRQTRGLRSSA</sequence>
<reference evidence="2" key="1">
    <citation type="submission" date="2020-01" db="EMBL/GenBank/DDBJ databases">
        <authorList>
            <consortium name="DOE Joint Genome Institute"/>
            <person name="Haridas S."/>
            <person name="Albert R."/>
            <person name="Binder M."/>
            <person name="Bloem J."/>
            <person name="Labutti K."/>
            <person name="Salamov A."/>
            <person name="Andreopoulos B."/>
            <person name="Baker S.E."/>
            <person name="Barry K."/>
            <person name="Bills G."/>
            <person name="Bluhm B.H."/>
            <person name="Cannon C."/>
            <person name="Castanera R."/>
            <person name="Culley D.E."/>
            <person name="Daum C."/>
            <person name="Ezra D."/>
            <person name="Gonzalez J.B."/>
            <person name="Henrissat B."/>
            <person name="Kuo A."/>
            <person name="Liang C."/>
            <person name="Lipzen A."/>
            <person name="Lutzoni F."/>
            <person name="Magnuson J."/>
            <person name="Mondo S."/>
            <person name="Nolan M."/>
            <person name="Ohm R."/>
            <person name="Pangilinan J."/>
            <person name="Park H.-J."/>
            <person name="Ramirez L."/>
            <person name="Alfaro M."/>
            <person name="Sun H."/>
            <person name="Tritt A."/>
            <person name="Yoshinaga Y."/>
            <person name="Zwiers L.-H."/>
            <person name="Turgeon B.G."/>
            <person name="Goodwin S.B."/>
            <person name="Spatafora J.W."/>
            <person name="Crous P.W."/>
            <person name="Grigoriev I.V."/>
        </authorList>
    </citation>
    <scope>NUCLEOTIDE SEQUENCE</scope>
    <source>
        <strain evidence="2">IPT5</strain>
    </source>
</reference>
<dbReference type="EMBL" id="MU006350">
    <property type="protein sequence ID" value="KAF2845258.1"/>
    <property type="molecule type" value="Genomic_DNA"/>
</dbReference>
<feature type="compositionally biased region" description="Basic residues" evidence="1">
    <location>
        <begin position="66"/>
        <end position="77"/>
    </location>
</feature>
<dbReference type="Proteomes" id="UP000799423">
    <property type="component" value="Unassembled WGS sequence"/>
</dbReference>
<accession>A0A6A7AT06</accession>
<evidence type="ECO:0000313" key="2">
    <source>
        <dbReference type="EMBL" id="KAF2845258.1"/>
    </source>
</evidence>
<gene>
    <name evidence="2" type="ORF">T440DRAFT_472765</name>
</gene>
<evidence type="ECO:0000313" key="3">
    <source>
        <dbReference type="Proteomes" id="UP000799423"/>
    </source>
</evidence>
<organism evidence="2 3">
    <name type="scientific">Plenodomus tracheiphilus IPT5</name>
    <dbReference type="NCBI Taxonomy" id="1408161"/>
    <lineage>
        <taxon>Eukaryota</taxon>
        <taxon>Fungi</taxon>
        <taxon>Dikarya</taxon>
        <taxon>Ascomycota</taxon>
        <taxon>Pezizomycotina</taxon>
        <taxon>Dothideomycetes</taxon>
        <taxon>Pleosporomycetidae</taxon>
        <taxon>Pleosporales</taxon>
        <taxon>Pleosporineae</taxon>
        <taxon>Leptosphaeriaceae</taxon>
        <taxon>Plenodomus</taxon>
    </lineage>
</organism>